<dbReference type="PANTHER" id="PTHR42756:SF1">
    <property type="entry name" value="TRANSCRIPTIONAL REPRESSOR OF EMRAB OPERON"/>
    <property type="match status" value="1"/>
</dbReference>
<dbReference type="SMART" id="SM00347">
    <property type="entry name" value="HTH_MARR"/>
    <property type="match status" value="1"/>
</dbReference>
<dbReference type="InterPro" id="IPR036388">
    <property type="entry name" value="WH-like_DNA-bd_sf"/>
</dbReference>
<dbReference type="InterPro" id="IPR036390">
    <property type="entry name" value="WH_DNA-bd_sf"/>
</dbReference>
<dbReference type="EMBL" id="JAJMLW010000001">
    <property type="protein sequence ID" value="MCI2240788.1"/>
    <property type="molecule type" value="Genomic_DNA"/>
</dbReference>
<evidence type="ECO:0000256" key="1">
    <source>
        <dbReference type="ARBA" id="ARBA00023015"/>
    </source>
</evidence>
<accession>A0ABS9WD52</accession>
<name>A0ABS9WD52_9ACTN</name>
<feature type="domain" description="HTH marR-type" evidence="4">
    <location>
        <begin position="1"/>
        <end position="140"/>
    </location>
</feature>
<dbReference type="Proteomes" id="UP001430755">
    <property type="component" value="Unassembled WGS sequence"/>
</dbReference>
<evidence type="ECO:0000313" key="6">
    <source>
        <dbReference type="Proteomes" id="UP001430755"/>
    </source>
</evidence>
<sequence>MVEKHRHREFIGYQVYSTQRSLARSLEQCLAPFGITTGQYNALNQLEEHGAMTQKSLAELLKKEQATVARSLERLVQRGLVTRTPDPKDRRANIVEVTAEASRLLSEIEPVVARRQQQVAEGISEEDLDVFFDVLAQVEANATRAANSDD</sequence>
<dbReference type="PROSITE" id="PS01117">
    <property type="entry name" value="HTH_MARR_1"/>
    <property type="match status" value="1"/>
</dbReference>
<evidence type="ECO:0000256" key="3">
    <source>
        <dbReference type="ARBA" id="ARBA00023163"/>
    </source>
</evidence>
<proteinExistence type="predicted"/>
<evidence type="ECO:0000256" key="2">
    <source>
        <dbReference type="ARBA" id="ARBA00023125"/>
    </source>
</evidence>
<organism evidence="5 6">
    <name type="scientific">Adlercreutzia faecimuris</name>
    <dbReference type="NCBI Taxonomy" id="2897341"/>
    <lineage>
        <taxon>Bacteria</taxon>
        <taxon>Bacillati</taxon>
        <taxon>Actinomycetota</taxon>
        <taxon>Coriobacteriia</taxon>
        <taxon>Eggerthellales</taxon>
        <taxon>Eggerthellaceae</taxon>
        <taxon>Adlercreutzia</taxon>
    </lineage>
</organism>
<comment type="caution">
    <text evidence="5">The sequence shown here is derived from an EMBL/GenBank/DDBJ whole genome shotgun (WGS) entry which is preliminary data.</text>
</comment>
<keyword evidence="6" id="KW-1185">Reference proteome</keyword>
<dbReference type="PANTHER" id="PTHR42756">
    <property type="entry name" value="TRANSCRIPTIONAL REGULATOR, MARR"/>
    <property type="match status" value="1"/>
</dbReference>
<dbReference type="SUPFAM" id="SSF46785">
    <property type="entry name" value="Winged helix' DNA-binding domain"/>
    <property type="match status" value="1"/>
</dbReference>
<evidence type="ECO:0000259" key="4">
    <source>
        <dbReference type="PROSITE" id="PS50995"/>
    </source>
</evidence>
<keyword evidence="3" id="KW-0804">Transcription</keyword>
<reference evidence="5" key="1">
    <citation type="submission" date="2021-11" db="EMBL/GenBank/DDBJ databases">
        <title>A Novel Adlercreutzia Species, isolated from a Allomyrina dichotoma larva feces.</title>
        <authorList>
            <person name="Suh M.K."/>
        </authorList>
    </citation>
    <scope>NUCLEOTIDE SEQUENCE</scope>
    <source>
        <strain evidence="5">JBNU-10</strain>
    </source>
</reference>
<keyword evidence="1" id="KW-0805">Transcription regulation</keyword>
<keyword evidence="2" id="KW-0238">DNA-binding</keyword>
<dbReference type="Gene3D" id="1.10.10.10">
    <property type="entry name" value="Winged helix-like DNA-binding domain superfamily/Winged helix DNA-binding domain"/>
    <property type="match status" value="1"/>
</dbReference>
<dbReference type="InterPro" id="IPR000835">
    <property type="entry name" value="HTH_MarR-typ"/>
</dbReference>
<dbReference type="RefSeq" id="WP_242162365.1">
    <property type="nucleotide sequence ID" value="NZ_JAJMLW010000001.1"/>
</dbReference>
<protein>
    <submittedName>
        <fullName evidence="5">MarR family transcriptional regulator</fullName>
    </submittedName>
</protein>
<dbReference type="PRINTS" id="PR00598">
    <property type="entry name" value="HTHMARR"/>
</dbReference>
<dbReference type="InterPro" id="IPR023187">
    <property type="entry name" value="Tscrpt_reg_MarR-type_CS"/>
</dbReference>
<evidence type="ECO:0000313" key="5">
    <source>
        <dbReference type="EMBL" id="MCI2240788.1"/>
    </source>
</evidence>
<gene>
    <name evidence="5" type="ORF">LPT13_00230</name>
</gene>
<dbReference type="Pfam" id="PF01047">
    <property type="entry name" value="MarR"/>
    <property type="match status" value="1"/>
</dbReference>
<dbReference type="PROSITE" id="PS50995">
    <property type="entry name" value="HTH_MARR_2"/>
    <property type="match status" value="1"/>
</dbReference>